<comment type="caution">
    <text evidence="5">The sequence shown here is derived from an EMBL/GenBank/DDBJ whole genome shotgun (WGS) entry which is preliminary data.</text>
</comment>
<evidence type="ECO:0000313" key="5">
    <source>
        <dbReference type="EMBL" id="MFD2797890.1"/>
    </source>
</evidence>
<proteinExistence type="predicted"/>
<feature type="compositionally biased region" description="Basic and acidic residues" evidence="3">
    <location>
        <begin position="19"/>
        <end position="29"/>
    </location>
</feature>
<reference evidence="6" key="1">
    <citation type="journal article" date="2019" name="Int. J. Syst. Evol. Microbiol.">
        <title>The Global Catalogue of Microorganisms (GCM) 10K type strain sequencing project: providing services to taxonomists for standard genome sequencing and annotation.</title>
        <authorList>
            <consortium name="The Broad Institute Genomics Platform"/>
            <consortium name="The Broad Institute Genome Sequencing Center for Infectious Disease"/>
            <person name="Wu L."/>
            <person name="Ma J."/>
        </authorList>
    </citation>
    <scope>NUCLEOTIDE SEQUENCE [LARGE SCALE GENOMIC DNA]</scope>
    <source>
        <strain evidence="6">IBRC-M 10906</strain>
    </source>
</reference>
<accession>A0ABW5W5T0</accession>
<dbReference type="EMBL" id="JBHUOF010000001">
    <property type="protein sequence ID" value="MFD2797890.1"/>
    <property type="molecule type" value="Genomic_DNA"/>
</dbReference>
<name>A0ABW5W5T0_9PSEU</name>
<gene>
    <name evidence="5" type="ORF">ACFS2C_00585</name>
</gene>
<organism evidence="5 6">
    <name type="scientific">Prauserella oleivorans</name>
    <dbReference type="NCBI Taxonomy" id="1478153"/>
    <lineage>
        <taxon>Bacteria</taxon>
        <taxon>Bacillati</taxon>
        <taxon>Actinomycetota</taxon>
        <taxon>Actinomycetes</taxon>
        <taxon>Pseudonocardiales</taxon>
        <taxon>Pseudonocardiaceae</taxon>
        <taxon>Prauserella</taxon>
    </lineage>
</organism>
<evidence type="ECO:0008006" key="7">
    <source>
        <dbReference type="Google" id="ProtNLM"/>
    </source>
</evidence>
<keyword evidence="2 4" id="KW-0472">Membrane</keyword>
<protein>
    <recommendedName>
        <fullName evidence="7">Mce-associated membrane protein</fullName>
    </recommendedName>
</protein>
<comment type="subcellular location">
    <subcellularLocation>
        <location evidence="1">Membrane</location>
    </subcellularLocation>
</comment>
<keyword evidence="4" id="KW-1133">Transmembrane helix</keyword>
<feature type="region of interest" description="Disordered" evidence="3">
    <location>
        <begin position="1"/>
        <end position="29"/>
    </location>
</feature>
<dbReference type="Proteomes" id="UP001597478">
    <property type="component" value="Unassembled WGS sequence"/>
</dbReference>
<keyword evidence="4" id="KW-0812">Transmembrane</keyword>
<dbReference type="PANTHER" id="PTHR37042:SF4">
    <property type="entry name" value="OUTER MEMBRANE PROTEIN RV1973"/>
    <property type="match status" value="1"/>
</dbReference>
<evidence type="ECO:0000313" key="6">
    <source>
        <dbReference type="Proteomes" id="UP001597478"/>
    </source>
</evidence>
<evidence type="ECO:0000256" key="1">
    <source>
        <dbReference type="ARBA" id="ARBA00004370"/>
    </source>
</evidence>
<keyword evidence="6" id="KW-1185">Reference proteome</keyword>
<evidence type="ECO:0000256" key="4">
    <source>
        <dbReference type="SAM" id="Phobius"/>
    </source>
</evidence>
<feature type="transmembrane region" description="Helical" evidence="4">
    <location>
        <begin position="35"/>
        <end position="59"/>
    </location>
</feature>
<sequence>MSSDEPETTPVDAEAPEQEPQRDQEATPERGAPRWLVLGSAAFAVAAFVVAAAFGVMWWTASADDSAAVAREREDVVRAAGQAVTAFTELDHENLDAYFNRQKEIATGELRDQITQAEQTYRKAISEAKTKVTTTVQDVAVNELNEREGKASALATASTNVTRGQEQGTKTMRLEIQLTRVDEGGEQVWKVSQIGDVPVAATGQQ</sequence>
<dbReference type="RefSeq" id="WP_377387237.1">
    <property type="nucleotide sequence ID" value="NZ_JBHSAN010000008.1"/>
</dbReference>
<evidence type="ECO:0000256" key="2">
    <source>
        <dbReference type="ARBA" id="ARBA00023136"/>
    </source>
</evidence>
<evidence type="ECO:0000256" key="3">
    <source>
        <dbReference type="SAM" id="MobiDB-lite"/>
    </source>
</evidence>
<dbReference type="PANTHER" id="PTHR37042">
    <property type="entry name" value="OUTER MEMBRANE PROTEIN RV1973"/>
    <property type="match status" value="1"/>
</dbReference>